<dbReference type="Proteomes" id="UP000563426">
    <property type="component" value="Unassembled WGS sequence"/>
</dbReference>
<dbReference type="RefSeq" id="WP_171438847.1">
    <property type="nucleotide sequence ID" value="NZ_JABFJV010000475.1"/>
</dbReference>
<name>A0A7Y4KSX8_9BACT</name>
<keyword evidence="2" id="KW-1185">Reference proteome</keyword>
<dbReference type="EMBL" id="JABFJV010000475">
    <property type="protein sequence ID" value="NOK39423.1"/>
    <property type="molecule type" value="Genomic_DNA"/>
</dbReference>
<gene>
    <name evidence="1" type="ORF">HMI49_40265</name>
</gene>
<dbReference type="AlphaFoldDB" id="A0A7Y4KSX8"/>
<sequence>MLNALKAMPVLLRSYKTPMARFVTDREGWIIEVEHLEEDGERRLRDLLAAGRQVAGALEYRLDGLTGMAGGRQYFIGGLRNGTYVKNIVVRTPHAPNVF</sequence>
<comment type="caution">
    <text evidence="1">The sequence shown here is derived from an EMBL/GenBank/DDBJ whole genome shotgun (WGS) entry which is preliminary data.</text>
</comment>
<proteinExistence type="predicted"/>
<evidence type="ECO:0000313" key="1">
    <source>
        <dbReference type="EMBL" id="NOK39423.1"/>
    </source>
</evidence>
<evidence type="ECO:0000313" key="2">
    <source>
        <dbReference type="Proteomes" id="UP000563426"/>
    </source>
</evidence>
<reference evidence="1 2" key="1">
    <citation type="submission" date="2020-05" db="EMBL/GenBank/DDBJ databases">
        <authorList>
            <person name="Whitworth D."/>
        </authorList>
    </citation>
    <scope>NUCLEOTIDE SEQUENCE [LARGE SCALE GENOMIC DNA]</scope>
    <source>
        <strain evidence="1 2">AB043B</strain>
    </source>
</reference>
<accession>A0A7Y4KSX8</accession>
<organism evidence="1 2">
    <name type="scientific">Corallococcus exercitus</name>
    <dbReference type="NCBI Taxonomy" id="2316736"/>
    <lineage>
        <taxon>Bacteria</taxon>
        <taxon>Pseudomonadati</taxon>
        <taxon>Myxococcota</taxon>
        <taxon>Myxococcia</taxon>
        <taxon>Myxococcales</taxon>
        <taxon>Cystobacterineae</taxon>
        <taxon>Myxococcaceae</taxon>
        <taxon>Corallococcus</taxon>
    </lineage>
</organism>
<protein>
    <submittedName>
        <fullName evidence="1">Uncharacterized protein</fullName>
    </submittedName>
</protein>